<evidence type="ECO:0000256" key="2">
    <source>
        <dbReference type="ARBA" id="ARBA00022853"/>
    </source>
</evidence>
<dbReference type="GO" id="GO:0000122">
    <property type="term" value="P:negative regulation of transcription by RNA polymerase II"/>
    <property type="evidence" value="ECO:0007669"/>
    <property type="project" value="TreeGrafter"/>
</dbReference>
<organism evidence="10 11">
    <name type="scientific">Hyalella azteca</name>
    <name type="common">Amphipod</name>
    <dbReference type="NCBI Taxonomy" id="294128"/>
    <lineage>
        <taxon>Eukaryota</taxon>
        <taxon>Metazoa</taxon>
        <taxon>Ecdysozoa</taxon>
        <taxon>Arthropoda</taxon>
        <taxon>Crustacea</taxon>
        <taxon>Multicrustacea</taxon>
        <taxon>Malacostraca</taxon>
        <taxon>Eumalacostraca</taxon>
        <taxon>Peracarida</taxon>
        <taxon>Amphipoda</taxon>
        <taxon>Senticaudata</taxon>
        <taxon>Talitrida</taxon>
        <taxon>Talitroidea</taxon>
        <taxon>Hyalellidae</taxon>
        <taxon>Hyalella</taxon>
    </lineage>
</organism>
<keyword evidence="2" id="KW-0156">Chromatin regulator</keyword>
<dbReference type="Pfam" id="PF05499">
    <property type="entry name" value="DMAP1"/>
    <property type="match status" value="1"/>
</dbReference>
<keyword evidence="10" id="KW-1185">Reference proteome</keyword>
<reference evidence="11" key="1">
    <citation type="submission" date="2025-08" db="UniProtKB">
        <authorList>
            <consortium name="RefSeq"/>
        </authorList>
    </citation>
    <scope>IDENTIFICATION</scope>
    <source>
        <tissue evidence="11">Whole organism</tissue>
    </source>
</reference>
<keyword evidence="4" id="KW-0804">Transcription</keyword>
<feature type="domain" description="DNA methyltransferase 1-associated 1" evidence="8">
    <location>
        <begin position="252"/>
        <end position="443"/>
    </location>
</feature>
<keyword evidence="11" id="KW-0489">Methyltransferase</keyword>
<proteinExistence type="predicted"/>
<evidence type="ECO:0000256" key="6">
    <source>
        <dbReference type="ARBA" id="ARBA00067416"/>
    </source>
</evidence>
<evidence type="ECO:0000256" key="7">
    <source>
        <dbReference type="SAM" id="MobiDB-lite"/>
    </source>
</evidence>
<evidence type="ECO:0000259" key="9">
    <source>
        <dbReference type="Pfam" id="PF16282"/>
    </source>
</evidence>
<feature type="domain" description="DAMP1 SANT/Myb-like" evidence="9">
    <location>
        <begin position="122"/>
        <end position="211"/>
    </location>
</feature>
<dbReference type="GO" id="GO:0035267">
    <property type="term" value="C:NuA4 histone acetyltransferase complex"/>
    <property type="evidence" value="ECO:0007669"/>
    <property type="project" value="InterPro"/>
</dbReference>
<accession>A0A8B7P668</accession>
<dbReference type="Proteomes" id="UP000694843">
    <property type="component" value="Unplaced"/>
</dbReference>
<sequence>MSDVHDILELERPNSPEISKAAILGLRSNAVPVKKKEKDVMRRPEGMHRELFALLYSSDGNKELPPLLQTDSMPQQGYKRTKARLGMRRVRPWAWVQFCNPARKDGALLYHWRRVADQGKEYPFAQFNKHVDVLQYTDSEYRDHLVSDTWSRSDSDKLMELCQQFDLRWPVIHDRWPRNSTEDSWTDQQSDSMARSMEDIKERYYFITNTLKKVRRLTGAEGKIVHYDADLERRRKLQLTRLWDRTPKQIEEEQQLLSEMRRIDARKKERERKTQDLQKLIAGGGGESAAGGDSTPSARRQSKQYKKRMSTGGVGVGLNKLGKQDSLTNSSSGSGTSALHGASGTTDGIRFPELRSSGVALRSHTLKLPASLGLKKLKAIEHLLTELNIDHNPMPLEELCSDFNELRSDLVVMYELRTVLLNYVFELQTLKHQYETIMPNQTLVIPESLEVMTSAGEESPAKTRGFSDSLDSVTNTPGTPNVSCQEILF</sequence>
<dbReference type="GO" id="GO:0032259">
    <property type="term" value="P:methylation"/>
    <property type="evidence" value="ECO:0007669"/>
    <property type="project" value="UniProtKB-KW"/>
</dbReference>
<dbReference type="Gene3D" id="1.10.10.60">
    <property type="entry name" value="Homeodomain-like"/>
    <property type="match status" value="1"/>
</dbReference>
<dbReference type="InterPro" id="IPR008468">
    <property type="entry name" value="DMAP1"/>
</dbReference>
<feature type="compositionally biased region" description="Basic residues" evidence="7">
    <location>
        <begin position="300"/>
        <end position="309"/>
    </location>
</feature>
<keyword evidence="3" id="KW-0805">Transcription regulation</keyword>
<feature type="compositionally biased region" description="Low complexity" evidence="7">
    <location>
        <begin position="317"/>
        <end position="346"/>
    </location>
</feature>
<name>A0A8B7P668_HYAAZ</name>
<dbReference type="InterPro" id="IPR032563">
    <property type="entry name" value="DAMP1_SANT-like"/>
</dbReference>
<dbReference type="GO" id="GO:0000812">
    <property type="term" value="C:Swr1 complex"/>
    <property type="evidence" value="ECO:0007669"/>
    <property type="project" value="TreeGrafter"/>
</dbReference>
<dbReference type="AlphaFoldDB" id="A0A8B7P668"/>
<dbReference type="OrthoDB" id="19740at2759"/>
<dbReference type="GO" id="GO:0006281">
    <property type="term" value="P:DNA repair"/>
    <property type="evidence" value="ECO:0007669"/>
    <property type="project" value="InterPro"/>
</dbReference>
<dbReference type="GO" id="GO:0008168">
    <property type="term" value="F:methyltransferase activity"/>
    <property type="evidence" value="ECO:0007669"/>
    <property type="project" value="UniProtKB-KW"/>
</dbReference>
<evidence type="ECO:0000256" key="1">
    <source>
        <dbReference type="ARBA" id="ARBA00004123"/>
    </source>
</evidence>
<comment type="subcellular location">
    <subcellularLocation>
        <location evidence="1">Nucleus</location>
    </subcellularLocation>
</comment>
<keyword evidence="11" id="KW-0808">Transferase</keyword>
<dbReference type="PANTHER" id="PTHR12855:SF10">
    <property type="entry name" value="DNA METHYLTRANSFERASE 1-ASSOCIATED PROTEIN 1"/>
    <property type="match status" value="1"/>
</dbReference>
<dbReference type="Pfam" id="PF16282">
    <property type="entry name" value="SANT_DAMP1_like"/>
    <property type="match status" value="1"/>
</dbReference>
<dbReference type="KEGG" id="hazt:108677660"/>
<dbReference type="PANTHER" id="PTHR12855">
    <property type="entry name" value="DNA METHYLTRANSFERASE 1-ASSOCIATED PROTEIN 1 FAMILY MEMBER"/>
    <property type="match status" value="1"/>
</dbReference>
<evidence type="ECO:0000256" key="4">
    <source>
        <dbReference type="ARBA" id="ARBA00023163"/>
    </source>
</evidence>
<dbReference type="InterPro" id="IPR027109">
    <property type="entry name" value="Swc4/Dmap1"/>
</dbReference>
<dbReference type="GeneID" id="108677660"/>
<feature type="region of interest" description="Disordered" evidence="7">
    <location>
        <begin position="454"/>
        <end position="477"/>
    </location>
</feature>
<evidence type="ECO:0000313" key="11">
    <source>
        <dbReference type="RefSeq" id="XP_018021402.1"/>
    </source>
</evidence>
<dbReference type="OMA" id="RNNIQNW"/>
<protein>
    <recommendedName>
        <fullName evidence="6">DNA methyltransferase 1-associated protein 1</fullName>
    </recommendedName>
</protein>
<evidence type="ECO:0000256" key="3">
    <source>
        <dbReference type="ARBA" id="ARBA00023015"/>
    </source>
</evidence>
<gene>
    <name evidence="11" type="primary">LOC108677660</name>
</gene>
<evidence type="ECO:0000256" key="5">
    <source>
        <dbReference type="ARBA" id="ARBA00023242"/>
    </source>
</evidence>
<dbReference type="CTD" id="55929"/>
<dbReference type="FunFam" id="1.10.10.60:FF:000087">
    <property type="entry name" value="DNA methyltransferase 1-associated protein 1"/>
    <property type="match status" value="1"/>
</dbReference>
<feature type="region of interest" description="Disordered" evidence="7">
    <location>
        <begin position="263"/>
        <end position="349"/>
    </location>
</feature>
<dbReference type="GO" id="GO:0006338">
    <property type="term" value="P:chromatin remodeling"/>
    <property type="evidence" value="ECO:0007669"/>
    <property type="project" value="InterPro"/>
</dbReference>
<keyword evidence="5" id="KW-0539">Nucleus</keyword>
<dbReference type="GO" id="GO:0003714">
    <property type="term" value="F:transcription corepressor activity"/>
    <property type="evidence" value="ECO:0007669"/>
    <property type="project" value="TreeGrafter"/>
</dbReference>
<evidence type="ECO:0000259" key="8">
    <source>
        <dbReference type="Pfam" id="PF05499"/>
    </source>
</evidence>
<dbReference type="RefSeq" id="XP_018021402.1">
    <property type="nucleotide sequence ID" value="XM_018165913.2"/>
</dbReference>
<feature type="compositionally biased region" description="Basic and acidic residues" evidence="7">
    <location>
        <begin position="263"/>
        <end position="276"/>
    </location>
</feature>
<evidence type="ECO:0000313" key="10">
    <source>
        <dbReference type="Proteomes" id="UP000694843"/>
    </source>
</evidence>